<evidence type="ECO:0000256" key="2">
    <source>
        <dbReference type="ARBA" id="ARBA00022448"/>
    </source>
</evidence>
<evidence type="ECO:0000256" key="6">
    <source>
        <dbReference type="ARBA" id="ARBA00022989"/>
    </source>
</evidence>
<keyword evidence="6 11" id="KW-1133">Transmembrane helix</keyword>
<evidence type="ECO:0000256" key="10">
    <source>
        <dbReference type="SAM" id="Coils"/>
    </source>
</evidence>
<evidence type="ECO:0008006" key="14">
    <source>
        <dbReference type="Google" id="ProtNLM"/>
    </source>
</evidence>
<proteinExistence type="predicted"/>
<evidence type="ECO:0000256" key="4">
    <source>
        <dbReference type="ARBA" id="ARBA00022692"/>
    </source>
</evidence>
<keyword evidence="4 11" id="KW-0812">Transmembrane</keyword>
<feature type="coiled-coil region" evidence="10">
    <location>
        <begin position="200"/>
        <end position="235"/>
    </location>
</feature>
<comment type="subcellular location">
    <subcellularLocation>
        <location evidence="1">Cell membrane</location>
        <topology evidence="1">Multi-pass membrane protein</topology>
    </subcellularLocation>
</comment>
<keyword evidence="7" id="KW-0406">Ion transport</keyword>
<dbReference type="InterPro" id="IPR027359">
    <property type="entry name" value="Volt_channel_dom_sf"/>
</dbReference>
<dbReference type="PANTHER" id="PTHR46480">
    <property type="entry name" value="F20B24.22"/>
    <property type="match status" value="1"/>
</dbReference>
<reference evidence="12 13" key="1">
    <citation type="submission" date="2024-03" db="EMBL/GenBank/DDBJ databases">
        <authorList>
            <person name="Gkanogiannis A."/>
            <person name="Becerra Lopez-Lavalle L."/>
        </authorList>
    </citation>
    <scope>NUCLEOTIDE SEQUENCE [LARGE SCALE GENOMIC DNA]</scope>
</reference>
<dbReference type="Gene3D" id="1.20.120.350">
    <property type="entry name" value="Voltage-gated potassium channels. Chain C"/>
    <property type="match status" value="1"/>
</dbReference>
<dbReference type="EMBL" id="OZ021745">
    <property type="protein sequence ID" value="CAK9313756.1"/>
    <property type="molecule type" value="Genomic_DNA"/>
</dbReference>
<keyword evidence="5" id="KW-0851">Voltage-gated channel</keyword>
<dbReference type="Proteomes" id="UP001642487">
    <property type="component" value="Chromosome 11"/>
</dbReference>
<evidence type="ECO:0000256" key="9">
    <source>
        <dbReference type="ARBA" id="ARBA00023303"/>
    </source>
</evidence>
<evidence type="ECO:0000256" key="5">
    <source>
        <dbReference type="ARBA" id="ARBA00022882"/>
    </source>
</evidence>
<keyword evidence="3" id="KW-1003">Cell membrane</keyword>
<evidence type="ECO:0000256" key="11">
    <source>
        <dbReference type="SAM" id="Phobius"/>
    </source>
</evidence>
<dbReference type="InterPro" id="IPR031846">
    <property type="entry name" value="Hvcn1"/>
</dbReference>
<keyword evidence="9" id="KW-0407">Ion channel</keyword>
<keyword evidence="13" id="KW-1185">Reference proteome</keyword>
<organism evidence="12 13">
    <name type="scientific">Citrullus colocynthis</name>
    <name type="common">colocynth</name>
    <dbReference type="NCBI Taxonomy" id="252529"/>
    <lineage>
        <taxon>Eukaryota</taxon>
        <taxon>Viridiplantae</taxon>
        <taxon>Streptophyta</taxon>
        <taxon>Embryophyta</taxon>
        <taxon>Tracheophyta</taxon>
        <taxon>Spermatophyta</taxon>
        <taxon>Magnoliopsida</taxon>
        <taxon>eudicotyledons</taxon>
        <taxon>Gunneridae</taxon>
        <taxon>Pentapetalae</taxon>
        <taxon>rosids</taxon>
        <taxon>fabids</taxon>
        <taxon>Cucurbitales</taxon>
        <taxon>Cucurbitaceae</taxon>
        <taxon>Benincaseae</taxon>
        <taxon>Citrullus</taxon>
    </lineage>
</organism>
<evidence type="ECO:0000256" key="1">
    <source>
        <dbReference type="ARBA" id="ARBA00004651"/>
    </source>
</evidence>
<feature type="transmembrane region" description="Helical" evidence="11">
    <location>
        <begin position="66"/>
        <end position="94"/>
    </location>
</feature>
<accession>A0ABP0Y004</accession>
<evidence type="ECO:0000256" key="8">
    <source>
        <dbReference type="ARBA" id="ARBA00023136"/>
    </source>
</evidence>
<keyword evidence="2" id="KW-0813">Transport</keyword>
<gene>
    <name evidence="12" type="ORF">CITCOLO1_LOCUS5491</name>
</gene>
<keyword evidence="8 11" id="KW-0472">Membrane</keyword>
<evidence type="ECO:0000256" key="3">
    <source>
        <dbReference type="ARBA" id="ARBA00022475"/>
    </source>
</evidence>
<protein>
    <recommendedName>
        <fullName evidence="14">Voltage-gated hydrogen channel 1</fullName>
    </recommendedName>
</protein>
<feature type="transmembrane region" description="Helical" evidence="11">
    <location>
        <begin position="114"/>
        <end position="138"/>
    </location>
</feature>
<keyword evidence="10" id="KW-0175">Coiled coil</keyword>
<sequence>MAVLSNFLNLPSPAESATTAATTTIIESLESSINDVMKLYERRRKWRALFAAPNPNSIDTFSSWRVYLITFLESTPAHVVTIVLLIMDLIITVLELSSSLISCGSHGKEEEKALYFHWVSIAILSFLSAKAAVLMVGLGRSFFRRPGRVVDGVVAVVALVLEVAAERKGGGVIMVASLWRLVRVVESAFELSDDAIEVKIEEIVWELERMKEEIRREKDNDRDALREELNHLQNYTS</sequence>
<dbReference type="PANTHER" id="PTHR46480:SF1">
    <property type="entry name" value="VOLTAGE-GATED HYDROGEN CHANNEL 1"/>
    <property type="match status" value="1"/>
</dbReference>
<evidence type="ECO:0000313" key="13">
    <source>
        <dbReference type="Proteomes" id="UP001642487"/>
    </source>
</evidence>
<name>A0ABP0Y004_9ROSI</name>
<evidence type="ECO:0000256" key="7">
    <source>
        <dbReference type="ARBA" id="ARBA00023065"/>
    </source>
</evidence>
<evidence type="ECO:0000313" key="12">
    <source>
        <dbReference type="EMBL" id="CAK9313756.1"/>
    </source>
</evidence>